<feature type="compositionally biased region" description="Basic and acidic residues" evidence="4">
    <location>
        <begin position="1553"/>
        <end position="1563"/>
    </location>
</feature>
<dbReference type="InterPro" id="IPR050216">
    <property type="entry name" value="LRR_domain-containing"/>
</dbReference>
<proteinExistence type="predicted"/>
<evidence type="ECO:0000313" key="5">
    <source>
        <dbReference type="EMBL" id="KAE9037269.1"/>
    </source>
</evidence>
<feature type="compositionally biased region" description="Low complexity" evidence="4">
    <location>
        <begin position="1517"/>
        <end position="1531"/>
    </location>
</feature>
<dbReference type="SMART" id="SM00369">
    <property type="entry name" value="LRR_TYP"/>
    <property type="match status" value="14"/>
</dbReference>
<evidence type="ECO:0000256" key="1">
    <source>
        <dbReference type="ARBA" id="ARBA00022614"/>
    </source>
</evidence>
<comment type="caution">
    <text evidence="5">The sequence shown here is derived from an EMBL/GenBank/DDBJ whole genome shotgun (WGS) entry which is preliminary data.</text>
</comment>
<feature type="region of interest" description="Disordered" evidence="4">
    <location>
        <begin position="17"/>
        <end position="42"/>
    </location>
</feature>
<dbReference type="Pfam" id="PF13855">
    <property type="entry name" value="LRR_8"/>
    <property type="match status" value="2"/>
</dbReference>
<protein>
    <recommendedName>
        <fullName evidence="7">Leucine-rich repeat-containing protein</fullName>
    </recommendedName>
</protein>
<evidence type="ECO:0000256" key="4">
    <source>
        <dbReference type="SAM" id="MobiDB-lite"/>
    </source>
</evidence>
<evidence type="ECO:0000313" key="6">
    <source>
        <dbReference type="Proteomes" id="UP000435112"/>
    </source>
</evidence>
<evidence type="ECO:0000256" key="2">
    <source>
        <dbReference type="ARBA" id="ARBA00022737"/>
    </source>
</evidence>
<feature type="region of interest" description="Disordered" evidence="4">
    <location>
        <begin position="1421"/>
        <end position="1563"/>
    </location>
</feature>
<dbReference type="Gene3D" id="3.80.10.10">
    <property type="entry name" value="Ribonuclease Inhibitor"/>
    <property type="match status" value="4"/>
</dbReference>
<dbReference type="GO" id="GO:0005737">
    <property type="term" value="C:cytoplasm"/>
    <property type="evidence" value="ECO:0007669"/>
    <property type="project" value="TreeGrafter"/>
</dbReference>
<feature type="compositionally biased region" description="Acidic residues" evidence="4">
    <location>
        <begin position="1502"/>
        <end position="1516"/>
    </location>
</feature>
<dbReference type="InterPro" id="IPR032675">
    <property type="entry name" value="LRR_dom_sf"/>
</dbReference>
<name>A0A6A3N0S0_9STRA</name>
<evidence type="ECO:0008006" key="7">
    <source>
        <dbReference type="Google" id="ProtNLM"/>
    </source>
</evidence>
<dbReference type="InterPro" id="IPR001611">
    <property type="entry name" value="Leu-rich_rpt"/>
</dbReference>
<feature type="compositionally biased region" description="Acidic residues" evidence="4">
    <location>
        <begin position="1459"/>
        <end position="1471"/>
    </location>
</feature>
<dbReference type="PROSITE" id="PS51450">
    <property type="entry name" value="LRR"/>
    <property type="match status" value="4"/>
</dbReference>
<feature type="compositionally biased region" description="Polar residues" evidence="4">
    <location>
        <begin position="127"/>
        <end position="142"/>
    </location>
</feature>
<dbReference type="SUPFAM" id="SSF52058">
    <property type="entry name" value="L domain-like"/>
    <property type="match status" value="2"/>
</dbReference>
<feature type="region of interest" description="Disordered" evidence="4">
    <location>
        <begin position="333"/>
        <end position="369"/>
    </location>
</feature>
<dbReference type="PANTHER" id="PTHR48051">
    <property type="match status" value="1"/>
</dbReference>
<organism evidence="5 6">
    <name type="scientific">Phytophthora rubi</name>
    <dbReference type="NCBI Taxonomy" id="129364"/>
    <lineage>
        <taxon>Eukaryota</taxon>
        <taxon>Sar</taxon>
        <taxon>Stramenopiles</taxon>
        <taxon>Oomycota</taxon>
        <taxon>Peronosporomycetes</taxon>
        <taxon>Peronosporales</taxon>
        <taxon>Peronosporaceae</taxon>
        <taxon>Phytophthora</taxon>
    </lineage>
</organism>
<feature type="coiled-coil region" evidence="3">
    <location>
        <begin position="1261"/>
        <end position="1305"/>
    </location>
</feature>
<gene>
    <name evidence="5" type="ORF">PR002_g6662</name>
</gene>
<feature type="compositionally biased region" description="Acidic residues" evidence="4">
    <location>
        <begin position="1542"/>
        <end position="1552"/>
    </location>
</feature>
<feature type="compositionally biased region" description="Acidic residues" evidence="4">
    <location>
        <begin position="339"/>
        <end position="363"/>
    </location>
</feature>
<dbReference type="SMART" id="SM00365">
    <property type="entry name" value="LRR_SD22"/>
    <property type="match status" value="3"/>
</dbReference>
<dbReference type="PANTHER" id="PTHR48051:SF1">
    <property type="entry name" value="RAS SUPPRESSOR PROTEIN 1"/>
    <property type="match status" value="1"/>
</dbReference>
<dbReference type="EMBL" id="QXFU01000303">
    <property type="protein sequence ID" value="KAE9037269.1"/>
    <property type="molecule type" value="Genomic_DNA"/>
</dbReference>
<dbReference type="SUPFAM" id="SSF52047">
    <property type="entry name" value="RNI-like"/>
    <property type="match status" value="1"/>
</dbReference>
<keyword evidence="2" id="KW-0677">Repeat</keyword>
<sequence length="1563" mass="175790">MTLAGRFPRSLTAEDDGNGFLFKGSTSPIVSGPKRSGTHGFQRKPPHIDMTREYEASGKSYKAARTTIATLNERHRQLQIAQEEAFIREQKERKFVANFAETRLATCGIPTLNTMNVRIERQREQAKTTVNDISPTKQQPTNKKLREAAHRQHLDTQIRAAVRRSYGSLELDLKSLELVHIPRSAVFTTLLMQLARSIRSVNVSRNALREIPDSFIRAFPEVETLVCKENALARLPPRALGELRYLRVLNVSGNQLDALPIDLPTTLESLDASRNRLHDIHNLHALTRLVTLDLSYNHFQLLPCGLVALNKLQTLTLSGNRLVTLATRPSLLRKRGAQDDDTAANPQDEEDAGTETEPTEEENEAARKQWRVEEDPVTHDTVYFHLQSKRVTRTKPKCFQVRIPKLQLPGSQVQQQNQKPDNRALMERYPDGWEIILPSPSDISTALEFVNHCTGEKFSTLPPALDRWDGVDHLYSLYLSGNELLDLPPSFGKLKRLKQLEAENNKLLALPDVLHGLEALETVKLGMNGLSALPPSFSKLANLTDVDVKLNRLRELPEALGDLKQLRVLDASANALEKLPRSFLALRRIVTLRLAGNTPLLKAGFAAETLRTGNLAEIRWQLEHQIECEKHGGSRPPEPKARLIGVGAECWSTDLHINREFARAVEIARETHTLSMHWRGIEVPELPRVFFTAVPDLQELRLSGQNFEVLPAGFGTFTKLRLLQLRQNNIRTIAPEVFGSIGDDQDKTVGISGSLETLDLRYNRLETLPDTFANCTKLHTLRASHNIITSLPESMAGLVNSLVDLQLAHNQLAKGPGALSTLRSLERLDLSFNRIDTLDELDFSQLPRLQVLRLSGNRLTELPMSLGGVGTSDGGIPPPIRELSFAGNMLREFPPAVLLLGATLQRIEMQSNRLERLPISFGVSLPALEIVESDGNPFRSPPAEIMRLGAKAIRLYLHKREQRVEELAALLSALGLVFDRETFDKPIMCHLLPPDVPLTSLPFLTSKHLVAFDRAVDRYVNGAFYLPPPPTGTGPEFRRGADIFHKLLLSTHFELAQRHHRTVLEELLQLLEFIRQKRWADKTDLRYDMLRPWGRRGEQIGVYMVRGSLLFPDEYRDVDDVTRPPPSPGKELPSILRVIETRTQRGFPPEPFIENKRTLRDVERALEQYVGAYGPVGVAHSNVPMRCACEELLRFGKMHDPCEQPGWTMVRVLYTDEEVARRELDERRLREAQDALLPQIRAFLETPDGEKRFQREVKIAKDALRAHLRALKKQLERHRAKLKPLAQERSREKKLEKKLERAAAKAAKSKKPGEEIPVKKVETLGELKARVAKREKLEFAETRLREDMEELERGKARLGQGHAAFREEVEKVLLEKVGATVRQHLVRQQRDKAIVMGWRRPWDGIDGRAFERYHREILRQKQGGVHEEGAAAGPDNGPKSVLKPEAQVKSADTPKADGVEDEDDVDDDDAVASDNNSEVSDVSFDGYDDLVANMTGGPPGAEQDDEDEDDDDDEESAAIAEAARAAAMAALEADEAERAADDLDDISDDDDDDKPHESEDSDL</sequence>
<reference evidence="5 6" key="1">
    <citation type="submission" date="2018-09" db="EMBL/GenBank/DDBJ databases">
        <title>Genomic investigation of the strawberry pathogen Phytophthora fragariae indicates pathogenicity is determined by transcriptional variation in three key races.</title>
        <authorList>
            <person name="Adams T.M."/>
            <person name="Armitage A.D."/>
            <person name="Sobczyk M.K."/>
            <person name="Bates H.J."/>
            <person name="Dunwell J.M."/>
            <person name="Nellist C.F."/>
            <person name="Harrison R.J."/>
        </authorList>
    </citation>
    <scope>NUCLEOTIDE SEQUENCE [LARGE SCALE GENOMIC DNA]</scope>
    <source>
        <strain evidence="5 6">SCRP324</strain>
    </source>
</reference>
<dbReference type="SMART" id="SM00364">
    <property type="entry name" value="LRR_BAC"/>
    <property type="match status" value="13"/>
</dbReference>
<dbReference type="OrthoDB" id="676979at2759"/>
<dbReference type="Pfam" id="PF00560">
    <property type="entry name" value="LRR_1"/>
    <property type="match status" value="2"/>
</dbReference>
<keyword evidence="1" id="KW-0433">Leucine-rich repeat</keyword>
<keyword evidence="3" id="KW-0175">Coiled coil</keyword>
<feature type="region of interest" description="Disordered" evidence="4">
    <location>
        <begin position="125"/>
        <end position="144"/>
    </location>
</feature>
<dbReference type="Proteomes" id="UP000435112">
    <property type="component" value="Unassembled WGS sequence"/>
</dbReference>
<accession>A0A6A3N0S0</accession>
<evidence type="ECO:0000256" key="3">
    <source>
        <dbReference type="SAM" id="Coils"/>
    </source>
</evidence>
<dbReference type="InterPro" id="IPR003591">
    <property type="entry name" value="Leu-rich_rpt_typical-subtyp"/>
</dbReference>